<protein>
    <recommendedName>
        <fullName evidence="2">UDP-glucose 6-dehydrogenase</fullName>
    </recommendedName>
</protein>
<reference evidence="7" key="1">
    <citation type="journal article" date="2019" name="Int. J. Syst. Evol. Microbiol.">
        <title>The Global Catalogue of Microorganisms (GCM) 10K type strain sequencing project: providing services to taxonomists for standard genome sequencing and annotation.</title>
        <authorList>
            <consortium name="The Broad Institute Genomics Platform"/>
            <consortium name="The Broad Institute Genome Sequencing Center for Infectious Disease"/>
            <person name="Wu L."/>
            <person name="Ma J."/>
        </authorList>
    </citation>
    <scope>NUCLEOTIDE SEQUENCE [LARGE SCALE GENOMIC DNA]</scope>
    <source>
        <strain evidence="7">JCM 3053</strain>
    </source>
</reference>
<dbReference type="PIRSF" id="PIRSF000124">
    <property type="entry name" value="UDPglc_GDPman_dh"/>
    <property type="match status" value="1"/>
</dbReference>
<evidence type="ECO:0000259" key="4">
    <source>
        <dbReference type="Pfam" id="PF00984"/>
    </source>
</evidence>
<dbReference type="InterPro" id="IPR036291">
    <property type="entry name" value="NAD(P)-bd_dom_sf"/>
</dbReference>
<dbReference type="PANTHER" id="PTHR43750">
    <property type="entry name" value="UDP-GLUCOSE 6-DEHYDROGENASE TUAD"/>
    <property type="match status" value="1"/>
</dbReference>
<evidence type="ECO:0000256" key="1">
    <source>
        <dbReference type="ARBA" id="ARBA00006601"/>
    </source>
</evidence>
<dbReference type="InterPro" id="IPR013328">
    <property type="entry name" value="6PGD_dom2"/>
</dbReference>
<evidence type="ECO:0000259" key="5">
    <source>
        <dbReference type="Pfam" id="PF03721"/>
    </source>
</evidence>
<gene>
    <name evidence="6" type="ORF">GCM10010104_08320</name>
</gene>
<dbReference type="SUPFAM" id="SSF48179">
    <property type="entry name" value="6-phosphogluconate dehydrogenase C-terminal domain-like"/>
    <property type="match status" value="1"/>
</dbReference>
<dbReference type="RefSeq" id="WP_234849143.1">
    <property type="nucleotide sequence ID" value="NZ_BAAART010000018.1"/>
</dbReference>
<dbReference type="Gene3D" id="3.40.50.720">
    <property type="entry name" value="NAD(P)-binding Rossmann-like Domain"/>
    <property type="match status" value="1"/>
</dbReference>
<organism evidence="6 7">
    <name type="scientific">Streptomyces indiaensis</name>
    <dbReference type="NCBI Taxonomy" id="284033"/>
    <lineage>
        <taxon>Bacteria</taxon>
        <taxon>Bacillati</taxon>
        <taxon>Actinomycetota</taxon>
        <taxon>Actinomycetes</taxon>
        <taxon>Kitasatosporales</taxon>
        <taxon>Streptomycetaceae</taxon>
        <taxon>Streptomyces</taxon>
    </lineage>
</organism>
<dbReference type="InterPro" id="IPR017476">
    <property type="entry name" value="UDP-Glc/GDP-Man"/>
</dbReference>
<proteinExistence type="inferred from homology"/>
<feature type="domain" description="UDP-glucose/GDP-mannose dehydrogenase N-terminal" evidence="5">
    <location>
        <begin position="52"/>
        <end position="164"/>
    </location>
</feature>
<feature type="domain" description="UDP-glucose/GDP-mannose dehydrogenase N-terminal" evidence="5">
    <location>
        <begin position="3"/>
        <end position="44"/>
    </location>
</feature>
<comment type="caution">
    <text evidence="6">The sequence shown here is derived from an EMBL/GenBank/DDBJ whole genome shotgun (WGS) entry which is preliminary data.</text>
</comment>
<dbReference type="SUPFAM" id="SSF51735">
    <property type="entry name" value="NAD(P)-binding Rossmann-fold domains"/>
    <property type="match status" value="1"/>
</dbReference>
<keyword evidence="7" id="KW-1185">Reference proteome</keyword>
<dbReference type="PIRSF" id="PIRSF500136">
    <property type="entry name" value="UDP_ManNAc_DH"/>
    <property type="match status" value="1"/>
</dbReference>
<name>A0ABP5Q154_9ACTN</name>
<comment type="similarity">
    <text evidence="1 3">Belongs to the UDP-glucose/GDP-mannose dehydrogenase family.</text>
</comment>
<dbReference type="InterPro" id="IPR008927">
    <property type="entry name" value="6-PGluconate_DH-like_C_sf"/>
</dbReference>
<accession>A0ABP5Q154</accession>
<dbReference type="EMBL" id="BAAART010000018">
    <property type="protein sequence ID" value="GAA2220774.1"/>
    <property type="molecule type" value="Genomic_DNA"/>
</dbReference>
<dbReference type="InterPro" id="IPR028359">
    <property type="entry name" value="UDP_ManNAc/GlcNAc_DH"/>
</dbReference>
<dbReference type="Pfam" id="PF03721">
    <property type="entry name" value="UDPG_MGDP_dh_N"/>
    <property type="match status" value="2"/>
</dbReference>
<sequence length="285" mass="31372">MAKICVVGAGVVGQATGKGFLKLGHDVTFVDVDADTVERIRNNGFSAIFPEEMALGDVEAVFISVSTPTGEDGINLSSLDQACRDIGSALTVCQSRPVIVFRSTILPGTTRKRLIPLLEKAAGDGRVGEHVCYNPEYLRERHAQGDFDRPRIITIGQGDRSEDAAHKLTGLYRPFNAAVYRCSYEEAEFQKYVNNLFNATKISFFNEMREMAKSLGIDPTRAFQLTVRSAQGMWDPLYGTHDKGLYGGACLPKDTNAWIKYMEESGLNPIFMQAVREINRSMGGA</sequence>
<evidence type="ECO:0000256" key="2">
    <source>
        <dbReference type="ARBA" id="ARBA00015132"/>
    </source>
</evidence>
<dbReference type="InterPro" id="IPR001732">
    <property type="entry name" value="UDP-Glc/GDP-Man_DH_N"/>
</dbReference>
<evidence type="ECO:0000256" key="3">
    <source>
        <dbReference type="PIRNR" id="PIRNR000124"/>
    </source>
</evidence>
<evidence type="ECO:0000313" key="7">
    <source>
        <dbReference type="Proteomes" id="UP001501474"/>
    </source>
</evidence>
<dbReference type="Gene3D" id="1.10.1040.10">
    <property type="entry name" value="N-(1-d-carboxylethyl)-l-norvaline Dehydrogenase, domain 2"/>
    <property type="match status" value="1"/>
</dbReference>
<dbReference type="Proteomes" id="UP001501474">
    <property type="component" value="Unassembled WGS sequence"/>
</dbReference>
<evidence type="ECO:0000313" key="6">
    <source>
        <dbReference type="EMBL" id="GAA2220774.1"/>
    </source>
</evidence>
<dbReference type="Pfam" id="PF00984">
    <property type="entry name" value="UDPG_MGDP_dh"/>
    <property type="match status" value="1"/>
</dbReference>
<dbReference type="InterPro" id="IPR014026">
    <property type="entry name" value="UDP-Glc/GDP-Man_DH_dimer"/>
</dbReference>
<feature type="domain" description="UDP-glucose/GDP-mannose dehydrogenase dimerisation" evidence="4">
    <location>
        <begin position="185"/>
        <end position="280"/>
    </location>
</feature>
<dbReference type="PANTHER" id="PTHR43750:SF3">
    <property type="entry name" value="UDP-GLUCOSE 6-DEHYDROGENASE TUAD"/>
    <property type="match status" value="1"/>
</dbReference>